<sequence>MTTAQILKHRISKEIPIPNTFDFTKCSLTKTDKIILDYLLNFLSYKLPNTSAKENTLFLLLSPEKDNTEEWKLLIDTAVLHPSVVSGLSAYYRQTYNLGCLAILCTKIVEIPHMEKERENILQFIDTQKRSNGYYGYANPFLGETTNISNYEKQLIFNSTLYLLLSKKILDMKEKNHDGAE</sequence>
<dbReference type="HOGENOM" id="CLU_1488063_0_0_11"/>
<evidence type="ECO:0000313" key="1">
    <source>
        <dbReference type="EMBL" id="EFG27367.1"/>
    </source>
</evidence>
<reference evidence="1 2" key="1">
    <citation type="submission" date="2012-01" db="EMBL/GenBank/DDBJ databases">
        <title>The Genome Sequence of Scardovia inopinata F0304.</title>
        <authorList>
            <consortium name="The Broad Institute Genome Sequencing Platform"/>
            <person name="Earl A."/>
            <person name="Ward D."/>
            <person name="Feldgarden M."/>
            <person name="Gevers D."/>
            <person name="Izard J."/>
            <person name="Baranova O.V."/>
            <person name="Blanton J.M."/>
            <person name="Tanner A.C."/>
            <person name="Dewhirst F.E."/>
            <person name="Young S.K."/>
            <person name="Zeng Q."/>
            <person name="Gargeya S."/>
            <person name="Fitzgerald M."/>
            <person name="Haas B."/>
            <person name="Abouelleil A."/>
            <person name="Alvarado L."/>
            <person name="Arachchi H.M."/>
            <person name="Berlin A."/>
            <person name="Chapman S.B."/>
            <person name="Gearin G."/>
            <person name="Goldberg J."/>
            <person name="Griggs A."/>
            <person name="Gujja S."/>
            <person name="Hansen M."/>
            <person name="Heiman D."/>
            <person name="Howarth C."/>
            <person name="Larimer J."/>
            <person name="Lui A."/>
            <person name="MacDonald P.J."/>
            <person name="McCowen C."/>
            <person name="Montmayeur A."/>
            <person name="Murphy C."/>
            <person name="Neiman D."/>
            <person name="Pearson M."/>
            <person name="Priest M."/>
            <person name="Roberts A."/>
            <person name="Saif S."/>
            <person name="Shea T."/>
            <person name="Sisk P."/>
            <person name="Stolte C."/>
            <person name="Sykes S."/>
            <person name="Wortman J."/>
            <person name="Nusbaum C."/>
            <person name="Birren B."/>
        </authorList>
    </citation>
    <scope>NUCLEOTIDE SEQUENCE [LARGE SCALE GENOMIC DNA]</scope>
    <source>
        <strain evidence="1 2">F0304</strain>
    </source>
</reference>
<protein>
    <submittedName>
        <fullName evidence="1">Uncharacterized protein</fullName>
    </submittedName>
</protein>
<name>W5IK84_SCAIO</name>
<dbReference type="AlphaFoldDB" id="W5IK84"/>
<dbReference type="EMBL" id="ADCX01000004">
    <property type="protein sequence ID" value="EFG27367.1"/>
    <property type="molecule type" value="Genomic_DNA"/>
</dbReference>
<dbReference type="Proteomes" id="UP000005777">
    <property type="component" value="Unassembled WGS sequence"/>
</dbReference>
<organism evidence="1 2">
    <name type="scientific">Scardovia inopinata F0304</name>
    <dbReference type="NCBI Taxonomy" id="641146"/>
    <lineage>
        <taxon>Bacteria</taxon>
        <taxon>Bacillati</taxon>
        <taxon>Actinomycetota</taxon>
        <taxon>Actinomycetes</taxon>
        <taxon>Bifidobacteriales</taxon>
        <taxon>Bifidobacteriaceae</taxon>
        <taxon>Scardovia</taxon>
    </lineage>
</organism>
<evidence type="ECO:0000313" key="2">
    <source>
        <dbReference type="Proteomes" id="UP000005777"/>
    </source>
</evidence>
<proteinExistence type="predicted"/>
<dbReference type="RefSeq" id="WP_006293387.1">
    <property type="nucleotide sequence ID" value="NZ_GG770225.1"/>
</dbReference>
<gene>
    <name evidence="1" type="ORF">HMPREF9020_01009</name>
</gene>
<accession>W5IK84</accession>
<comment type="caution">
    <text evidence="1">The sequence shown here is derived from an EMBL/GenBank/DDBJ whole genome shotgun (WGS) entry which is preliminary data.</text>
</comment>
<keyword evidence="2" id="KW-1185">Reference proteome</keyword>